<feature type="non-terminal residue" evidence="1">
    <location>
        <position position="1"/>
    </location>
</feature>
<evidence type="ECO:0000313" key="1">
    <source>
        <dbReference type="EMBL" id="CAF5187802.1"/>
    </source>
</evidence>
<organism evidence="1 2">
    <name type="scientific">Rotaria magnacalcarata</name>
    <dbReference type="NCBI Taxonomy" id="392030"/>
    <lineage>
        <taxon>Eukaryota</taxon>
        <taxon>Metazoa</taxon>
        <taxon>Spiralia</taxon>
        <taxon>Gnathifera</taxon>
        <taxon>Rotifera</taxon>
        <taxon>Eurotatoria</taxon>
        <taxon>Bdelloidea</taxon>
        <taxon>Philodinida</taxon>
        <taxon>Philodinidae</taxon>
        <taxon>Rotaria</taxon>
    </lineage>
</organism>
<name>A0A8S3HVQ6_9BILA</name>
<reference evidence="1" key="1">
    <citation type="submission" date="2021-02" db="EMBL/GenBank/DDBJ databases">
        <authorList>
            <person name="Nowell W R."/>
        </authorList>
    </citation>
    <scope>NUCLEOTIDE SEQUENCE</scope>
</reference>
<dbReference type="PANTHER" id="PTHR37686">
    <property type="entry name" value="LD36006P"/>
    <property type="match status" value="1"/>
</dbReference>
<dbReference type="InterPro" id="IPR057435">
    <property type="entry name" value="Lips"/>
</dbReference>
<dbReference type="Proteomes" id="UP000681720">
    <property type="component" value="Unassembled WGS sequence"/>
</dbReference>
<evidence type="ECO:0000313" key="2">
    <source>
        <dbReference type="Proteomes" id="UP000681720"/>
    </source>
</evidence>
<accession>A0A8S3HVQ6</accession>
<sequence>PEAQYSIRRKITYSTTTRYPFWRWKLFALRTYCWLSNAIYGFCLVVPFGSPVSFRALLSPKPFQPNYELNKNDLKLHESSSSKTQSFISRLVALWSNVRHSRQQFEQTPDRGM</sequence>
<dbReference type="EMBL" id="CAJOBJ010335031">
    <property type="protein sequence ID" value="CAF5187802.1"/>
    <property type="molecule type" value="Genomic_DNA"/>
</dbReference>
<gene>
    <name evidence="1" type="ORF">GIL414_LOCUS71799</name>
</gene>
<dbReference type="Pfam" id="PF25228">
    <property type="entry name" value="Lips"/>
    <property type="match status" value="1"/>
</dbReference>
<dbReference type="PANTHER" id="PTHR37686:SF1">
    <property type="entry name" value="LD36006P"/>
    <property type="match status" value="1"/>
</dbReference>
<proteinExistence type="predicted"/>
<dbReference type="AlphaFoldDB" id="A0A8S3HVQ6"/>
<protein>
    <submittedName>
        <fullName evidence="1">Uncharacterized protein</fullName>
    </submittedName>
</protein>
<comment type="caution">
    <text evidence="1">The sequence shown here is derived from an EMBL/GenBank/DDBJ whole genome shotgun (WGS) entry which is preliminary data.</text>
</comment>